<gene>
    <name evidence="1" type="ORF">L195_g032177</name>
</gene>
<reference evidence="1 2" key="1">
    <citation type="journal article" date="2014" name="Am. J. Bot.">
        <title>Genome assembly and annotation for red clover (Trifolium pratense; Fabaceae).</title>
        <authorList>
            <person name="Istvanek J."/>
            <person name="Jaros M."/>
            <person name="Krenek A."/>
            <person name="Repkova J."/>
        </authorList>
    </citation>
    <scope>NUCLEOTIDE SEQUENCE [LARGE SCALE GENOMIC DNA]</scope>
    <source>
        <strain evidence="2">cv. Tatra</strain>
        <tissue evidence="1">Young leaves</tissue>
    </source>
</reference>
<evidence type="ECO:0000313" key="2">
    <source>
        <dbReference type="Proteomes" id="UP000236291"/>
    </source>
</evidence>
<protein>
    <submittedName>
        <fullName evidence="1">Uncharacterized protein</fullName>
    </submittedName>
</protein>
<accession>A0A2K3LCH1</accession>
<feature type="non-terminal residue" evidence="1">
    <location>
        <position position="1"/>
    </location>
</feature>
<name>A0A2K3LCH1_TRIPR</name>
<organism evidence="1 2">
    <name type="scientific">Trifolium pratense</name>
    <name type="common">Red clover</name>
    <dbReference type="NCBI Taxonomy" id="57577"/>
    <lineage>
        <taxon>Eukaryota</taxon>
        <taxon>Viridiplantae</taxon>
        <taxon>Streptophyta</taxon>
        <taxon>Embryophyta</taxon>
        <taxon>Tracheophyta</taxon>
        <taxon>Spermatophyta</taxon>
        <taxon>Magnoliopsida</taxon>
        <taxon>eudicotyledons</taxon>
        <taxon>Gunneridae</taxon>
        <taxon>Pentapetalae</taxon>
        <taxon>rosids</taxon>
        <taxon>fabids</taxon>
        <taxon>Fabales</taxon>
        <taxon>Fabaceae</taxon>
        <taxon>Papilionoideae</taxon>
        <taxon>50 kb inversion clade</taxon>
        <taxon>NPAAA clade</taxon>
        <taxon>Hologalegina</taxon>
        <taxon>IRL clade</taxon>
        <taxon>Trifolieae</taxon>
        <taxon>Trifolium</taxon>
    </lineage>
</organism>
<reference evidence="1 2" key="2">
    <citation type="journal article" date="2017" name="Front. Plant Sci.">
        <title>Gene Classification and Mining of Molecular Markers Useful in Red Clover (Trifolium pratense) Breeding.</title>
        <authorList>
            <person name="Istvanek J."/>
            <person name="Dluhosova J."/>
            <person name="Dluhos P."/>
            <person name="Patkova L."/>
            <person name="Nedelnik J."/>
            <person name="Repkova J."/>
        </authorList>
    </citation>
    <scope>NUCLEOTIDE SEQUENCE [LARGE SCALE GENOMIC DNA]</scope>
    <source>
        <strain evidence="2">cv. Tatra</strain>
        <tissue evidence="1">Young leaves</tissue>
    </source>
</reference>
<sequence length="211" mass="23652">RFAPILTIMVGLSSSYIVMNSPSHFGLSNLVLTSSGSVIEEKSFPVVLEYLLRALLSARIVTTLSFISWYLIFRCTVEGTAPNESRAGLLKIQLYVVLHGTKRNLIWIARIDDGSLLSLKVVGTVMIPNGRVTVPSNTMSGRSLYGDNSDVWLLSFENRFWYMMLQELPWLEMLCLVIVAVMSSGRSLLGIPSTRSQTTPLNWWFRNDDLA</sequence>
<dbReference type="Proteomes" id="UP000236291">
    <property type="component" value="Unassembled WGS sequence"/>
</dbReference>
<dbReference type="AlphaFoldDB" id="A0A2K3LCH1"/>
<proteinExistence type="predicted"/>
<evidence type="ECO:0000313" key="1">
    <source>
        <dbReference type="EMBL" id="PNX76232.1"/>
    </source>
</evidence>
<comment type="caution">
    <text evidence="1">The sequence shown here is derived from an EMBL/GenBank/DDBJ whole genome shotgun (WGS) entry which is preliminary data.</text>
</comment>
<dbReference type="EMBL" id="ASHM01030310">
    <property type="protein sequence ID" value="PNX76232.1"/>
    <property type="molecule type" value="Genomic_DNA"/>
</dbReference>